<dbReference type="PIRSF" id="PIRSF006806">
    <property type="entry name" value="FTHF_cligase"/>
    <property type="match status" value="1"/>
</dbReference>
<evidence type="ECO:0000256" key="1">
    <source>
        <dbReference type="ARBA" id="ARBA00010638"/>
    </source>
</evidence>
<dbReference type="PANTHER" id="PTHR23407:SF1">
    <property type="entry name" value="5-FORMYLTETRAHYDROFOLATE CYCLO-LIGASE"/>
    <property type="match status" value="1"/>
</dbReference>
<keyword evidence="5" id="KW-0460">Magnesium</keyword>
<gene>
    <name evidence="6" type="ORF">IAA84_07590</name>
</gene>
<keyword evidence="3 4" id="KW-0067">ATP-binding</keyword>
<dbReference type="Gene3D" id="3.40.50.10420">
    <property type="entry name" value="NagB/RpiA/CoA transferase-like"/>
    <property type="match status" value="1"/>
</dbReference>
<evidence type="ECO:0000256" key="2">
    <source>
        <dbReference type="ARBA" id="ARBA00022741"/>
    </source>
</evidence>
<dbReference type="EMBL" id="DVJN01000153">
    <property type="protein sequence ID" value="HIS92857.1"/>
    <property type="molecule type" value="Genomic_DNA"/>
</dbReference>
<dbReference type="GO" id="GO:0035999">
    <property type="term" value="P:tetrahydrofolate interconversion"/>
    <property type="evidence" value="ECO:0007669"/>
    <property type="project" value="TreeGrafter"/>
</dbReference>
<dbReference type="GO" id="GO:0046872">
    <property type="term" value="F:metal ion binding"/>
    <property type="evidence" value="ECO:0007669"/>
    <property type="project" value="UniProtKB-KW"/>
</dbReference>
<organism evidence="6 7">
    <name type="scientific">Candidatus Alectryocaccomicrobium excrementavium</name>
    <dbReference type="NCBI Taxonomy" id="2840668"/>
    <lineage>
        <taxon>Bacteria</taxon>
        <taxon>Bacillati</taxon>
        <taxon>Bacillota</taxon>
        <taxon>Clostridia</taxon>
        <taxon>Candidatus Alectryocaccomicrobium</taxon>
    </lineage>
</organism>
<dbReference type="SUPFAM" id="SSF100950">
    <property type="entry name" value="NagB/RpiA/CoA transferase-like"/>
    <property type="match status" value="1"/>
</dbReference>
<dbReference type="InterPro" id="IPR002698">
    <property type="entry name" value="FTHF_cligase"/>
</dbReference>
<dbReference type="InterPro" id="IPR037171">
    <property type="entry name" value="NagB/RpiA_transferase-like"/>
</dbReference>
<dbReference type="GO" id="GO:0030272">
    <property type="term" value="F:5-formyltetrahydrofolate cyclo-ligase activity"/>
    <property type="evidence" value="ECO:0007669"/>
    <property type="project" value="UniProtKB-EC"/>
</dbReference>
<sequence>MTKAELRAQMRAMRMALLPEERARLGARIAEYAWPLLEGAQSVLLYADSFGEVPTGALARRLLAQGTALYYPRTLGGGRMRAVRVYELSQLRPGRMGILEPEGNEDAEEMQVVLLPGIAFSRCGVRLGFGAGYYDRFLAGKRGRFVALAYSFQIVDGLPWEAHDVLVHAIVTEEGVCDCIKGELK</sequence>
<dbReference type="PANTHER" id="PTHR23407">
    <property type="entry name" value="ATPASE INHIBITOR/5-FORMYLTETRAHYDROFOLATE CYCLO-LIGASE"/>
    <property type="match status" value="1"/>
</dbReference>
<evidence type="ECO:0000313" key="7">
    <source>
        <dbReference type="Proteomes" id="UP000824140"/>
    </source>
</evidence>
<reference evidence="6" key="2">
    <citation type="journal article" date="2021" name="PeerJ">
        <title>Extensive microbial diversity within the chicken gut microbiome revealed by metagenomics and culture.</title>
        <authorList>
            <person name="Gilroy R."/>
            <person name="Ravi A."/>
            <person name="Getino M."/>
            <person name="Pursley I."/>
            <person name="Horton D.L."/>
            <person name="Alikhan N.F."/>
            <person name="Baker D."/>
            <person name="Gharbi K."/>
            <person name="Hall N."/>
            <person name="Watson M."/>
            <person name="Adriaenssens E.M."/>
            <person name="Foster-Nyarko E."/>
            <person name="Jarju S."/>
            <person name="Secka A."/>
            <person name="Antonio M."/>
            <person name="Oren A."/>
            <person name="Chaudhuri R.R."/>
            <person name="La Ragione R."/>
            <person name="Hildebrand F."/>
            <person name="Pallen M.J."/>
        </authorList>
    </citation>
    <scope>NUCLEOTIDE SEQUENCE</scope>
    <source>
        <strain evidence="6">13766</strain>
    </source>
</reference>
<keyword evidence="6" id="KW-0436">Ligase</keyword>
<keyword evidence="2 4" id="KW-0547">Nucleotide-binding</keyword>
<reference evidence="6" key="1">
    <citation type="submission" date="2020-10" db="EMBL/GenBank/DDBJ databases">
        <authorList>
            <person name="Gilroy R."/>
        </authorList>
    </citation>
    <scope>NUCLEOTIDE SEQUENCE</scope>
    <source>
        <strain evidence="6">13766</strain>
    </source>
</reference>
<proteinExistence type="inferred from homology"/>
<evidence type="ECO:0000256" key="4">
    <source>
        <dbReference type="PIRSR" id="PIRSR006806-1"/>
    </source>
</evidence>
<protein>
    <recommendedName>
        <fullName evidence="5">5-formyltetrahydrofolate cyclo-ligase</fullName>
        <ecNumber evidence="5">6.3.3.2</ecNumber>
    </recommendedName>
</protein>
<dbReference type="AlphaFoldDB" id="A0A9D1G0N7"/>
<accession>A0A9D1G0N7</accession>
<feature type="binding site" evidence="4">
    <location>
        <begin position="3"/>
        <end position="7"/>
    </location>
    <ligand>
        <name>ATP</name>
        <dbReference type="ChEBI" id="CHEBI:30616"/>
    </ligand>
</feature>
<dbReference type="Pfam" id="PF01812">
    <property type="entry name" value="5-FTHF_cyc-lig"/>
    <property type="match status" value="1"/>
</dbReference>
<keyword evidence="5" id="KW-0479">Metal-binding</keyword>
<dbReference type="NCBIfam" id="TIGR02727">
    <property type="entry name" value="MTHFS_bact"/>
    <property type="match status" value="1"/>
</dbReference>
<evidence type="ECO:0000256" key="5">
    <source>
        <dbReference type="RuleBase" id="RU361279"/>
    </source>
</evidence>
<feature type="binding site" evidence="4">
    <location>
        <begin position="126"/>
        <end position="134"/>
    </location>
    <ligand>
        <name>ATP</name>
        <dbReference type="ChEBI" id="CHEBI:30616"/>
    </ligand>
</feature>
<dbReference type="InterPro" id="IPR024185">
    <property type="entry name" value="FTHF_cligase-like_sf"/>
</dbReference>
<name>A0A9D1G0N7_9FIRM</name>
<dbReference type="GO" id="GO:0009396">
    <property type="term" value="P:folic acid-containing compound biosynthetic process"/>
    <property type="evidence" value="ECO:0007669"/>
    <property type="project" value="TreeGrafter"/>
</dbReference>
<dbReference type="EC" id="6.3.3.2" evidence="5"/>
<comment type="cofactor">
    <cofactor evidence="5">
        <name>Mg(2+)</name>
        <dbReference type="ChEBI" id="CHEBI:18420"/>
    </cofactor>
</comment>
<dbReference type="Proteomes" id="UP000824140">
    <property type="component" value="Unassembled WGS sequence"/>
</dbReference>
<comment type="catalytic activity">
    <reaction evidence="5">
        <text>(6S)-5-formyl-5,6,7,8-tetrahydrofolate + ATP = (6R)-5,10-methenyltetrahydrofolate + ADP + phosphate</text>
        <dbReference type="Rhea" id="RHEA:10488"/>
        <dbReference type="ChEBI" id="CHEBI:30616"/>
        <dbReference type="ChEBI" id="CHEBI:43474"/>
        <dbReference type="ChEBI" id="CHEBI:57455"/>
        <dbReference type="ChEBI" id="CHEBI:57457"/>
        <dbReference type="ChEBI" id="CHEBI:456216"/>
        <dbReference type="EC" id="6.3.3.2"/>
    </reaction>
</comment>
<comment type="similarity">
    <text evidence="1 5">Belongs to the 5-formyltetrahydrofolate cyclo-ligase family.</text>
</comment>
<dbReference type="GO" id="GO:0005524">
    <property type="term" value="F:ATP binding"/>
    <property type="evidence" value="ECO:0007669"/>
    <property type="project" value="UniProtKB-KW"/>
</dbReference>
<evidence type="ECO:0000313" key="6">
    <source>
        <dbReference type="EMBL" id="HIS92857.1"/>
    </source>
</evidence>
<comment type="caution">
    <text evidence="6">The sequence shown here is derived from an EMBL/GenBank/DDBJ whole genome shotgun (WGS) entry which is preliminary data.</text>
</comment>
<evidence type="ECO:0000256" key="3">
    <source>
        <dbReference type="ARBA" id="ARBA00022840"/>
    </source>
</evidence>
<feature type="binding site" evidence="4">
    <location>
        <position position="52"/>
    </location>
    <ligand>
        <name>substrate</name>
    </ligand>
</feature>